<protein>
    <recommendedName>
        <fullName evidence="3">Glycosyltransferase RgtA/B/C/D-like domain-containing protein</fullName>
    </recommendedName>
</protein>
<accession>A0A382IMS9</accession>
<gene>
    <name evidence="2" type="ORF">METZ01_LOCUS253416</name>
</gene>
<reference evidence="2" key="1">
    <citation type="submission" date="2018-05" db="EMBL/GenBank/DDBJ databases">
        <authorList>
            <person name="Lanie J.A."/>
            <person name="Ng W.-L."/>
            <person name="Kazmierczak K.M."/>
            <person name="Andrzejewski T.M."/>
            <person name="Davidsen T.M."/>
            <person name="Wayne K.J."/>
            <person name="Tettelin H."/>
            <person name="Glass J.I."/>
            <person name="Rusch D."/>
            <person name="Podicherti R."/>
            <person name="Tsui H.-C.T."/>
            <person name="Winkler M.E."/>
        </authorList>
    </citation>
    <scope>NUCLEOTIDE SEQUENCE</scope>
</reference>
<keyword evidence="1" id="KW-0812">Transmembrane</keyword>
<proteinExistence type="predicted"/>
<feature type="transmembrane region" description="Helical" evidence="1">
    <location>
        <begin position="20"/>
        <end position="44"/>
    </location>
</feature>
<keyword evidence="1" id="KW-1133">Transmembrane helix</keyword>
<evidence type="ECO:0000313" key="2">
    <source>
        <dbReference type="EMBL" id="SVC00562.1"/>
    </source>
</evidence>
<organism evidence="2">
    <name type="scientific">marine metagenome</name>
    <dbReference type="NCBI Taxonomy" id="408172"/>
    <lineage>
        <taxon>unclassified sequences</taxon>
        <taxon>metagenomes</taxon>
        <taxon>ecological metagenomes</taxon>
    </lineage>
</organism>
<dbReference type="EMBL" id="UINC01068163">
    <property type="protein sequence ID" value="SVC00562.1"/>
    <property type="molecule type" value="Genomic_DNA"/>
</dbReference>
<sequence>MQTRRWVNRHQTQTLYLGTVLLYIEGVFNIARGTFFALLGAGMLLAGYGIANDKKVAWKLGVGTSFLSILMRLISQDVGFTYVIFSLVFPVALLTLLLHPQSREYQKIWFS</sequence>
<keyword evidence="1" id="KW-0472">Membrane</keyword>
<evidence type="ECO:0008006" key="3">
    <source>
        <dbReference type="Google" id="ProtNLM"/>
    </source>
</evidence>
<evidence type="ECO:0000256" key="1">
    <source>
        <dbReference type="SAM" id="Phobius"/>
    </source>
</evidence>
<dbReference type="AlphaFoldDB" id="A0A382IMS9"/>
<name>A0A382IMS9_9ZZZZ</name>
<feature type="transmembrane region" description="Helical" evidence="1">
    <location>
        <begin position="80"/>
        <end position="98"/>
    </location>
</feature>